<dbReference type="EMBL" id="CP000463">
    <property type="protein sequence ID" value="ABJ06558.1"/>
    <property type="molecule type" value="Genomic_DNA"/>
</dbReference>
<gene>
    <name evidence="1" type="ordered locus">RPE_2620</name>
</gene>
<sequence length="189" mass="20009">MGIRVISNVTERHLHQTVAAQRGLRSTLPGSSSARGVFKKSRNIADLQRPGRDLAKDNVDTGTIASLTKSLDQSDRFGAVFSACGRISAESLPAVLGTSHPRLMPIGRVARELCFGSDRASVVASNCSDPININLTAVAGAGHPTAPLLRQTNNSSGWLCKAAQRVRSAIDGVMIHFGVLNEKYGYAGV</sequence>
<dbReference type="STRING" id="316055.RPE_2620"/>
<name>Q07NC6_RHOP5</name>
<organism evidence="1">
    <name type="scientific">Rhodopseudomonas palustris (strain BisA53)</name>
    <dbReference type="NCBI Taxonomy" id="316055"/>
    <lineage>
        <taxon>Bacteria</taxon>
        <taxon>Pseudomonadati</taxon>
        <taxon>Pseudomonadota</taxon>
        <taxon>Alphaproteobacteria</taxon>
        <taxon>Hyphomicrobiales</taxon>
        <taxon>Nitrobacteraceae</taxon>
        <taxon>Rhodopseudomonas</taxon>
    </lineage>
</organism>
<dbReference type="HOGENOM" id="CLU_1433463_0_0_5"/>
<reference evidence="1" key="1">
    <citation type="submission" date="2006-09" db="EMBL/GenBank/DDBJ databases">
        <title>Complete sequence of Rhodopseudomonas palustris BisA53.</title>
        <authorList>
            <consortium name="US DOE Joint Genome Institute"/>
            <person name="Copeland A."/>
            <person name="Lucas S."/>
            <person name="Lapidus A."/>
            <person name="Barry K."/>
            <person name="Detter J.C."/>
            <person name="Glavina del Rio T."/>
            <person name="Hammon N."/>
            <person name="Israni S."/>
            <person name="Dalin E."/>
            <person name="Tice H."/>
            <person name="Pitluck S."/>
            <person name="Chain P."/>
            <person name="Malfatti S."/>
            <person name="Shin M."/>
            <person name="Vergez L."/>
            <person name="Schmutz J."/>
            <person name="Larimer F."/>
            <person name="Land M."/>
            <person name="Hauser L."/>
            <person name="Pelletier D.A."/>
            <person name="Kyrpides N."/>
            <person name="Kim E."/>
            <person name="Harwood C.S."/>
            <person name="Oda Y."/>
            <person name="Richardson P."/>
        </authorList>
    </citation>
    <scope>NUCLEOTIDE SEQUENCE [LARGE SCALE GENOMIC DNA]</scope>
    <source>
        <strain evidence="1">BisA53</strain>
    </source>
</reference>
<accession>Q07NC6</accession>
<evidence type="ECO:0000313" key="1">
    <source>
        <dbReference type="EMBL" id="ABJ06558.1"/>
    </source>
</evidence>
<dbReference type="KEGG" id="rpe:RPE_2620"/>
<dbReference type="AlphaFoldDB" id="Q07NC6"/>
<proteinExistence type="predicted"/>
<protein>
    <submittedName>
        <fullName evidence="1">Uncharacterized protein</fullName>
    </submittedName>
</protein>
<dbReference type="OrthoDB" id="8264500at2"/>